<feature type="signal peptide" evidence="2">
    <location>
        <begin position="1"/>
        <end position="24"/>
    </location>
</feature>
<proteinExistence type="predicted"/>
<gene>
    <name evidence="4" type="ORF">BZM27_37050</name>
</gene>
<name>A0A4R0XD59_9BURK</name>
<sequence length="283" mass="30149">MKLKPAAGLGGVVLLAFFAGSVAAKDLPVTPTIRQAGVLAISGNLAYAPFGYLDASGKPAGLDVDLANAASDALGVKLDIIPIPFANMIPSLVSGRTSVAWTTFSVTPERLKQVEFVTYLSASTVFVTTAEKAPQFPSKESLCGSRIAVQTGSLANDVIERLSDECRKEGKHEIRKAIYPEQKDTIQAVLTGRVDGRFDDSTAAAYLETQTKGRLKVTPGAYFPTPIGIAVRKGDTVTAEMMRATFQRLIDNGTYGTILKKYNMSGSAIIKSQIISNDAQIQQ</sequence>
<feature type="chain" id="PRO_5020960041" evidence="2">
    <location>
        <begin position="25"/>
        <end position="283"/>
    </location>
</feature>
<evidence type="ECO:0000256" key="1">
    <source>
        <dbReference type="ARBA" id="ARBA00022729"/>
    </source>
</evidence>
<dbReference type="Proteomes" id="UP000294200">
    <property type="component" value="Unassembled WGS sequence"/>
</dbReference>
<dbReference type="CDD" id="cd01004">
    <property type="entry name" value="PBP2_MidA_like"/>
    <property type="match status" value="1"/>
</dbReference>
<evidence type="ECO:0000313" key="5">
    <source>
        <dbReference type="Proteomes" id="UP000294200"/>
    </source>
</evidence>
<dbReference type="EMBL" id="MWML01000204">
    <property type="protein sequence ID" value="TCG04997.1"/>
    <property type="molecule type" value="Genomic_DNA"/>
</dbReference>
<evidence type="ECO:0000313" key="4">
    <source>
        <dbReference type="EMBL" id="TCG04997.1"/>
    </source>
</evidence>
<dbReference type="Gene3D" id="3.40.190.10">
    <property type="entry name" value="Periplasmic binding protein-like II"/>
    <property type="match status" value="2"/>
</dbReference>
<dbReference type="AlphaFoldDB" id="A0A4R0XD59"/>
<keyword evidence="5" id="KW-1185">Reference proteome</keyword>
<dbReference type="SMART" id="SM00062">
    <property type="entry name" value="PBPb"/>
    <property type="match status" value="1"/>
</dbReference>
<evidence type="ECO:0000256" key="2">
    <source>
        <dbReference type="SAM" id="SignalP"/>
    </source>
</evidence>
<dbReference type="Pfam" id="PF00497">
    <property type="entry name" value="SBP_bac_3"/>
    <property type="match status" value="1"/>
</dbReference>
<dbReference type="PANTHER" id="PTHR35936:SF19">
    <property type="entry name" value="AMINO-ACID-BINDING PROTEIN YXEM-RELATED"/>
    <property type="match status" value="1"/>
</dbReference>
<feature type="domain" description="Solute-binding protein family 3/N-terminal" evidence="3">
    <location>
        <begin position="38"/>
        <end position="266"/>
    </location>
</feature>
<evidence type="ECO:0000259" key="3">
    <source>
        <dbReference type="SMART" id="SM00062"/>
    </source>
</evidence>
<comment type="caution">
    <text evidence="4">The sequence shown here is derived from an EMBL/GenBank/DDBJ whole genome shotgun (WGS) entry which is preliminary data.</text>
</comment>
<protein>
    <submittedName>
        <fullName evidence="4">ABC transporter substrate-binding protein</fullName>
    </submittedName>
</protein>
<reference evidence="4 5" key="1">
    <citation type="submission" date="2017-02" db="EMBL/GenBank/DDBJ databases">
        <title>Paraburkholderia sophoroidis sp. nov. and Paraburkholderia steynii sp. nov. rhizobial symbionts of the fynbos legume Hypocalyptus sophoroides.</title>
        <authorList>
            <person name="Steenkamp E.T."/>
            <person name="Beukes C.W."/>
            <person name="Van Zyl E."/>
            <person name="Avontuur J."/>
            <person name="Chan W.Y."/>
            <person name="Hassen A."/>
            <person name="Palmer M."/>
            <person name="Mthombeni L."/>
            <person name="Phalane F."/>
            <person name="Sereme K."/>
            <person name="Venter S.N."/>
        </authorList>
    </citation>
    <scope>NUCLEOTIDE SEQUENCE [LARGE SCALE GENOMIC DNA]</scope>
    <source>
        <strain evidence="4 5">HC1.1ba</strain>
    </source>
</reference>
<dbReference type="InterPro" id="IPR001638">
    <property type="entry name" value="Solute-binding_3/MltF_N"/>
</dbReference>
<accession>A0A4R0XD59</accession>
<dbReference type="PANTHER" id="PTHR35936">
    <property type="entry name" value="MEMBRANE-BOUND LYTIC MUREIN TRANSGLYCOSYLASE F"/>
    <property type="match status" value="1"/>
</dbReference>
<keyword evidence="1 2" id="KW-0732">Signal</keyword>
<dbReference type="SUPFAM" id="SSF53850">
    <property type="entry name" value="Periplasmic binding protein-like II"/>
    <property type="match status" value="1"/>
</dbReference>
<organism evidence="4 5">
    <name type="scientific">Paraburkholderia steynii</name>
    <dbReference type="NCBI Taxonomy" id="1245441"/>
    <lineage>
        <taxon>Bacteria</taxon>
        <taxon>Pseudomonadati</taxon>
        <taxon>Pseudomonadota</taxon>
        <taxon>Betaproteobacteria</taxon>
        <taxon>Burkholderiales</taxon>
        <taxon>Burkholderiaceae</taxon>
        <taxon>Paraburkholderia</taxon>
    </lineage>
</organism>